<protein>
    <recommendedName>
        <fullName evidence="3">Photosynthesis system II assembly factor Ycf48/Hcf136-like domain-containing protein</fullName>
    </recommendedName>
</protein>
<keyword evidence="1" id="KW-0732">Signal</keyword>
<dbReference type="Gene3D" id="2.130.10.10">
    <property type="entry name" value="YVTN repeat-like/Quinoprotein amine dehydrogenase"/>
    <property type="match status" value="2"/>
</dbReference>
<name>A0AB38YHY5_9GAMM</name>
<accession>A0AB38YHY5</accession>
<feature type="chain" id="PRO_5044256833" description="Photosynthesis system II assembly factor Ycf48/Hcf136-like domain-containing protein" evidence="1">
    <location>
        <begin position="30"/>
        <end position="625"/>
    </location>
</feature>
<dbReference type="PROSITE" id="PS51257">
    <property type="entry name" value="PROKAR_LIPOPROTEIN"/>
    <property type="match status" value="1"/>
</dbReference>
<feature type="signal peptide" evidence="1">
    <location>
        <begin position="1"/>
        <end position="29"/>
    </location>
</feature>
<dbReference type="InterPro" id="IPR015943">
    <property type="entry name" value="WD40/YVTN_repeat-like_dom_sf"/>
</dbReference>
<evidence type="ECO:0000256" key="1">
    <source>
        <dbReference type="SAM" id="SignalP"/>
    </source>
</evidence>
<evidence type="ECO:0008006" key="3">
    <source>
        <dbReference type="Google" id="ProtNLM"/>
    </source>
</evidence>
<dbReference type="SUPFAM" id="SSF110296">
    <property type="entry name" value="Oligoxyloglucan reducing end-specific cellobiohydrolase"/>
    <property type="match status" value="2"/>
</dbReference>
<dbReference type="AlphaFoldDB" id="A0AB38YHY5"/>
<reference evidence="2" key="1">
    <citation type="submission" date="2022-07" db="EMBL/GenBank/DDBJ databases">
        <title>Complete genome sequence of Salinispirillum sp. LH10-3-1 capable of multiple carbohydrate inversion isolated from a soda lake.</title>
        <authorList>
            <person name="Liu J."/>
            <person name="Zhai Y."/>
            <person name="Zhang H."/>
            <person name="Yang H."/>
            <person name="Qu J."/>
            <person name="Li J."/>
        </authorList>
    </citation>
    <scope>NUCLEOTIDE SEQUENCE</scope>
    <source>
        <strain evidence="2">LH 10-3-1</strain>
    </source>
</reference>
<organism evidence="2">
    <name type="scientific">Salinispirillum sp. LH 10-3-1</name>
    <dbReference type="NCBI Taxonomy" id="2952525"/>
    <lineage>
        <taxon>Bacteria</taxon>
        <taxon>Pseudomonadati</taxon>
        <taxon>Pseudomonadota</taxon>
        <taxon>Gammaproteobacteria</taxon>
        <taxon>Oceanospirillales</taxon>
        <taxon>Saccharospirillaceae</taxon>
        <taxon>Salinispirillum</taxon>
    </lineage>
</organism>
<sequence length="625" mass="66743">MKHTQKFSMKFLCFISLTILIAISGCNDATDGGESAGTANAPEVEDRPKISWVHPLPQGHSLKDIIYLNGQFIAIGDNGAVLRSADAIEWTASTANTAASFSALETNGQVLVAVGKRGTNTSIAYYSNDNGANWQAADIDETIGELRGVVWTGNNFVAAGSSNDAVLISTTGESWNKQTAASTRSHKLAFGNGAIVSGSLNNIKRSLDGGSTWSSTSSVFAAAEVSALYYDGTQFLAATTENFGGIKISSDGESWASDAADKQYVANIGTLFSDIIDVDNYYWLTARDGSIHRREKQNATWLEKLAGLDVALHSLVHANDTFVAVGESGAVRVSNDGNNWQTIGGPIVTTSRWAGIATNDAERMVALSEDGKVLYSDNGTDWTASELNDSPYMTAIAWSGTRFVATGTNVVANSIDGETWEVVDPRTGTGDAFFSHVAGIDEKWMALVGNNLADDQLAICSPAGCDMREAPSATRSLIAAENQFVIIRAAGTVMVSDDGLDWRTTERPINSSNSFYRIASIDDNIVVTPQSNAHQNTAFSSDGGETWISVDFPANANITASALFSDGNRFYLRDGSSAGQALWISEDGLSWSKQDLPYPVRGIATLSDKTYILGNQNHIFEIELP</sequence>
<dbReference type="EMBL" id="CP101717">
    <property type="protein sequence ID" value="WLD58911.1"/>
    <property type="molecule type" value="Genomic_DNA"/>
</dbReference>
<proteinExistence type="predicted"/>
<dbReference type="RefSeq" id="WP_304996199.1">
    <property type="nucleotide sequence ID" value="NZ_CP101717.1"/>
</dbReference>
<evidence type="ECO:0000313" key="2">
    <source>
        <dbReference type="EMBL" id="WLD58911.1"/>
    </source>
</evidence>
<gene>
    <name evidence="2" type="ORF">NFC81_03755</name>
</gene>